<keyword evidence="4" id="KW-1185">Reference proteome</keyword>
<feature type="compositionally biased region" description="Polar residues" evidence="2">
    <location>
        <begin position="235"/>
        <end position="250"/>
    </location>
</feature>
<protein>
    <submittedName>
        <fullName evidence="3">Uncharacterized protein</fullName>
    </submittedName>
</protein>
<organism evidence="3 4">
    <name type="scientific">Cylindrotheca closterium</name>
    <dbReference type="NCBI Taxonomy" id="2856"/>
    <lineage>
        <taxon>Eukaryota</taxon>
        <taxon>Sar</taxon>
        <taxon>Stramenopiles</taxon>
        <taxon>Ochrophyta</taxon>
        <taxon>Bacillariophyta</taxon>
        <taxon>Bacillariophyceae</taxon>
        <taxon>Bacillariophycidae</taxon>
        <taxon>Bacillariales</taxon>
        <taxon>Bacillariaceae</taxon>
        <taxon>Cylindrotheca</taxon>
    </lineage>
</organism>
<evidence type="ECO:0000256" key="2">
    <source>
        <dbReference type="SAM" id="MobiDB-lite"/>
    </source>
</evidence>
<feature type="compositionally biased region" description="Acidic residues" evidence="2">
    <location>
        <begin position="679"/>
        <end position="688"/>
    </location>
</feature>
<feature type="region of interest" description="Disordered" evidence="2">
    <location>
        <begin position="187"/>
        <end position="250"/>
    </location>
</feature>
<feature type="coiled-coil region" evidence="1">
    <location>
        <begin position="892"/>
        <end position="930"/>
    </location>
</feature>
<dbReference type="AlphaFoldDB" id="A0AAD2G4K1"/>
<dbReference type="Proteomes" id="UP001295423">
    <property type="component" value="Unassembled WGS sequence"/>
</dbReference>
<gene>
    <name evidence="3" type="ORF">CYCCA115_LOCUS18028</name>
</gene>
<proteinExistence type="predicted"/>
<feature type="region of interest" description="Disordered" evidence="2">
    <location>
        <begin position="656"/>
        <end position="688"/>
    </location>
</feature>
<reference evidence="3" key="1">
    <citation type="submission" date="2023-08" db="EMBL/GenBank/DDBJ databases">
        <authorList>
            <person name="Audoor S."/>
            <person name="Bilcke G."/>
        </authorList>
    </citation>
    <scope>NUCLEOTIDE SEQUENCE</scope>
</reference>
<sequence>MNSDNSQLTKYVIAVVDTETMEVNPSEEIWSLRILAMRISLQNPFSFFGIDEFEDKPDDNHFFSGEWNNPRLRLEHPLVGFWLICSELFDYPRINEFLLEYYDDPPSAICPTVVFDLATAQRVITTDKKSPRFWEFSLMFDPTLIVQRAEPLTWMWLAAAKFFAHPWTGPAIIPPIVEEFERLERESKIAKAQSKSKKRPASTPENPKGAKAHDSRPSPSVQMQTELTPPKGRSNPYQRTPPSDATPPRQQVVMSDAVHVIAGTPTGTQEASVPADDVVVANTHRGRTSAENEAEEHNSAPTYRDTVAALPAPTVPLTTDERLMRLLAVHWNASPFRHITIFNVSVVFDWQGVGSSEFNQVQTAYNAFHQFASGVWGEITSTVVLLPFADGRFTRQQLWIRNLKEFDEKAKDWAHLKLYLDPNFGNPYILNKPGKTGSKTYKTRMRFGMDTAPPILMQELRSILSSEPRAGVFPTPIQVSDMVRLGFLPLLPQELAIGPYCKDLMRLCDFQYPIGLMQEWVNNPQFFSAKFTGSSRGLLCWHVFVPKAFAREADPILAANLDLRKPSCAPFQAPTHYTRDWQAAKDELDLGKQCPQLQSLIEAMRERTRATLVLTAIYRIPIELPGMLTSAATENFGRLTLLRFLLAVIVTGAQAKKAEDAEPKKPPTKALDVLSDSESSGDNDDDDSPLTFEWTTIIKKSLVASTPKPVEDKKKSLLMAPKSPEDDDAWIDQLAQMDLTNDRPSPLFVMILPAEEDGCYFVVVRQRYLPLAMNVLDNLPSFLQFHLGESSFPNFIRVIKNWSATDLAYQNRKLHVEWVPSELRSRCIDNPTDNQGPRVRDPMDFLLCMEDPVEILEGTLHIDIHAKHVRDVDDGLSVIGHLNNWNESQAQLQTALQTIETITDEKNSLNRDLQSVRDELEAMKAAQETAAAMTELSKTVRPVPMLTVDVPTGPPGQTRVSTTTLLSPSVHGIAPPATAHETDGENGEDQPNASSPMDTGRGGIRTPTTGP</sequence>
<name>A0AAD2G4K1_9STRA</name>
<evidence type="ECO:0000313" key="3">
    <source>
        <dbReference type="EMBL" id="CAJ1959607.1"/>
    </source>
</evidence>
<feature type="compositionally biased region" description="Basic and acidic residues" evidence="2">
    <location>
        <begin position="656"/>
        <end position="665"/>
    </location>
</feature>
<feature type="region of interest" description="Disordered" evidence="2">
    <location>
        <begin position="967"/>
        <end position="1011"/>
    </location>
</feature>
<evidence type="ECO:0000313" key="4">
    <source>
        <dbReference type="Proteomes" id="UP001295423"/>
    </source>
</evidence>
<accession>A0AAD2G4K1</accession>
<keyword evidence="1" id="KW-0175">Coiled coil</keyword>
<dbReference type="EMBL" id="CAKOGP040002009">
    <property type="protein sequence ID" value="CAJ1959607.1"/>
    <property type="molecule type" value="Genomic_DNA"/>
</dbReference>
<feature type="compositionally biased region" description="Polar residues" evidence="2">
    <location>
        <begin position="217"/>
        <end position="227"/>
    </location>
</feature>
<comment type="caution">
    <text evidence="3">The sequence shown here is derived from an EMBL/GenBank/DDBJ whole genome shotgun (WGS) entry which is preliminary data.</text>
</comment>
<evidence type="ECO:0000256" key="1">
    <source>
        <dbReference type="SAM" id="Coils"/>
    </source>
</evidence>